<dbReference type="InParanoid" id="A0A5C3PD16"/>
<protein>
    <recommendedName>
        <fullName evidence="3">F-box domain-containing protein</fullName>
    </recommendedName>
</protein>
<reference evidence="1 2" key="1">
    <citation type="journal article" date="2019" name="Nat. Ecol. Evol.">
        <title>Megaphylogeny resolves global patterns of mushroom evolution.</title>
        <authorList>
            <person name="Varga T."/>
            <person name="Krizsan K."/>
            <person name="Foldi C."/>
            <person name="Dima B."/>
            <person name="Sanchez-Garcia M."/>
            <person name="Sanchez-Ramirez S."/>
            <person name="Szollosi G.J."/>
            <person name="Szarkandi J.G."/>
            <person name="Papp V."/>
            <person name="Albert L."/>
            <person name="Andreopoulos W."/>
            <person name="Angelini C."/>
            <person name="Antonin V."/>
            <person name="Barry K.W."/>
            <person name="Bougher N.L."/>
            <person name="Buchanan P."/>
            <person name="Buyck B."/>
            <person name="Bense V."/>
            <person name="Catcheside P."/>
            <person name="Chovatia M."/>
            <person name="Cooper J."/>
            <person name="Damon W."/>
            <person name="Desjardin D."/>
            <person name="Finy P."/>
            <person name="Geml J."/>
            <person name="Haridas S."/>
            <person name="Hughes K."/>
            <person name="Justo A."/>
            <person name="Karasinski D."/>
            <person name="Kautmanova I."/>
            <person name="Kiss B."/>
            <person name="Kocsube S."/>
            <person name="Kotiranta H."/>
            <person name="LaButti K.M."/>
            <person name="Lechner B.E."/>
            <person name="Liimatainen K."/>
            <person name="Lipzen A."/>
            <person name="Lukacs Z."/>
            <person name="Mihaltcheva S."/>
            <person name="Morgado L.N."/>
            <person name="Niskanen T."/>
            <person name="Noordeloos M.E."/>
            <person name="Ohm R.A."/>
            <person name="Ortiz-Santana B."/>
            <person name="Ovrebo C."/>
            <person name="Racz N."/>
            <person name="Riley R."/>
            <person name="Savchenko A."/>
            <person name="Shiryaev A."/>
            <person name="Soop K."/>
            <person name="Spirin V."/>
            <person name="Szebenyi C."/>
            <person name="Tomsovsky M."/>
            <person name="Tulloss R.E."/>
            <person name="Uehling J."/>
            <person name="Grigoriev I.V."/>
            <person name="Vagvolgyi C."/>
            <person name="Papp T."/>
            <person name="Martin F.M."/>
            <person name="Miettinen O."/>
            <person name="Hibbett D.S."/>
            <person name="Nagy L.G."/>
        </authorList>
    </citation>
    <scope>NUCLEOTIDE SEQUENCE [LARGE SCALE GENOMIC DNA]</scope>
    <source>
        <strain evidence="1 2">HHB13444</strain>
    </source>
</reference>
<dbReference type="Proteomes" id="UP000308197">
    <property type="component" value="Unassembled WGS sequence"/>
</dbReference>
<proteinExistence type="predicted"/>
<evidence type="ECO:0008006" key="3">
    <source>
        <dbReference type="Google" id="ProtNLM"/>
    </source>
</evidence>
<name>A0A5C3PD16_9APHY</name>
<keyword evidence="2" id="KW-1185">Reference proteome</keyword>
<gene>
    <name evidence="1" type="ORF">K466DRAFT_599330</name>
</gene>
<accession>A0A5C3PD16</accession>
<dbReference type="EMBL" id="ML211145">
    <property type="protein sequence ID" value="TFK87624.1"/>
    <property type="molecule type" value="Genomic_DNA"/>
</dbReference>
<evidence type="ECO:0000313" key="1">
    <source>
        <dbReference type="EMBL" id="TFK87624.1"/>
    </source>
</evidence>
<dbReference type="AlphaFoldDB" id="A0A5C3PD16"/>
<organism evidence="1 2">
    <name type="scientific">Polyporus arcularius HHB13444</name>
    <dbReference type="NCBI Taxonomy" id="1314778"/>
    <lineage>
        <taxon>Eukaryota</taxon>
        <taxon>Fungi</taxon>
        <taxon>Dikarya</taxon>
        <taxon>Basidiomycota</taxon>
        <taxon>Agaricomycotina</taxon>
        <taxon>Agaricomycetes</taxon>
        <taxon>Polyporales</taxon>
        <taxon>Polyporaceae</taxon>
        <taxon>Polyporus</taxon>
    </lineage>
</organism>
<sequence>MNNSVLNLDVFHVIMAYATRDTVSKLMRTCHILNREGGQYLLADRVTLCTETDAVSFLSFLFERDNYSESSNRMRWVRSLALAFGSAPPTQSIIPGAIHSIFTSLSLYALNFADLSICNAEELFALDPSDNIPSAIASLRTLRTLSIDEGGRLALRMLGRLQSCLQRTQMLLQSAAAGMDLAGSIPDEKNARRLFEGSQAQCPESFSDHGPLSFAVTGSKCLAIRELHIGDIDPPVVRDQFDALLYFEPLDVLDLLPHTAPDMDGIDRQCLANVLRSPPTENSIHKVCGPIKDLGKLGLNCRTDFLDAWECLAGWDDDMEDMLGALLMDTRPVHLTLLINDMALFLSEDFRELCLLEPMQHLESFHLFIELHPYEYRMLNMAPILEAIYEGVRAMTRLCAFKLTVSWFPLCTFADSHPLDDDSADFDTARTSWDGYEAPESLRQFVVQDFFVSWDPNAVVDRLLGASGRLAAVHVTVNGPSPEYGAAVERGSYEKFGD</sequence>
<evidence type="ECO:0000313" key="2">
    <source>
        <dbReference type="Proteomes" id="UP000308197"/>
    </source>
</evidence>